<feature type="domain" description="Transglutaminase-like" evidence="1">
    <location>
        <begin position="322"/>
        <end position="394"/>
    </location>
</feature>
<evidence type="ECO:0000313" key="3">
    <source>
        <dbReference type="EMBL" id="SIN88420.1"/>
    </source>
</evidence>
<dbReference type="Gene3D" id="2.60.40.3140">
    <property type="match status" value="1"/>
</dbReference>
<evidence type="ECO:0000313" key="4">
    <source>
        <dbReference type="Proteomes" id="UP000185003"/>
    </source>
</evidence>
<dbReference type="Proteomes" id="UP000185003">
    <property type="component" value="Unassembled WGS sequence"/>
</dbReference>
<dbReference type="SUPFAM" id="SSF54001">
    <property type="entry name" value="Cysteine proteinases"/>
    <property type="match status" value="1"/>
</dbReference>
<dbReference type="InterPro" id="IPR024618">
    <property type="entry name" value="DUF3857"/>
</dbReference>
<sequence>MLRKSVSLLFGTMCVCALTMGQDKSPARFGKVSPEDFKTTRYELDTSAGAAIIADIGSSAFESGNEWFIQVFKHYKRVHILKKSGYDEANVSIYLYMDGNDEERVSNLKAVTYNLENGKVVETKLESKAVFTDKLDKHNIVKKFTLPAVKEGSIIEYSYTINSEFPYRLRPWAFQDASFPVLWSEYEISLPEYYEYIFLSQGYNPFHIKDSENSRQTFNFRMSSPGAYGGASQRTEAVSVTPGITRHRWVVKDVAPLKEENFVTTLGNHINYIEFQLSALRFPNSPVRPVMSTWPKMTEDLLKDEQYGGQLGKNNNFLSDKVEELTKGTTNLKEKAVNIYNWVRDNFTCTDYSAFYAEQTLKTTFTKKSGSVAEVNLLLVAMLRHAGLDATPVLLSSRSHGKVYPLYPIRSKFNYTIVNLKIDEQEYNMDATRPFLGFGKLHTSSYNGHARKINEAATAMSFEADSLKEQSVTGIFLAGNDKGKLTGHFQQQATYFESYELRSKVKEKGEEAYFKEVAKGFLSDIDLKNGKLDQLQDYTKPVVIDYDFTLNESDEGGMIYLNPMFSQALKANPFKSAERKYPVEMPYVPDVNYTLSMQLPEGYTVEDMPKSTIVNYNDGEGVFQYIIGKQDNMLQLRCRVKLGRAQYAPEEYEHLRSFFDMIVKKQAEQIVIRKKS</sequence>
<evidence type="ECO:0000259" key="1">
    <source>
        <dbReference type="Pfam" id="PF01841"/>
    </source>
</evidence>
<dbReference type="OrthoDB" id="98874at2"/>
<dbReference type="InterPro" id="IPR002931">
    <property type="entry name" value="Transglutaminase-like"/>
</dbReference>
<dbReference type="Pfam" id="PF01841">
    <property type="entry name" value="Transglut_core"/>
    <property type="match status" value="1"/>
</dbReference>
<keyword evidence="4" id="KW-1185">Reference proteome</keyword>
<dbReference type="STRING" id="536979.SAMN04488055_1923"/>
<name>A0A1N6EZG5_9BACT</name>
<proteinExistence type="predicted"/>
<dbReference type="Gene3D" id="3.10.620.30">
    <property type="match status" value="1"/>
</dbReference>
<reference evidence="3 4" key="1">
    <citation type="submission" date="2016-11" db="EMBL/GenBank/DDBJ databases">
        <authorList>
            <person name="Jaros S."/>
            <person name="Januszkiewicz K."/>
            <person name="Wedrychowicz H."/>
        </authorList>
    </citation>
    <scope>NUCLEOTIDE SEQUENCE [LARGE SCALE GENOMIC DNA]</scope>
    <source>
        <strain evidence="3 4">DSM 24787</strain>
    </source>
</reference>
<dbReference type="AlphaFoldDB" id="A0A1N6EZG5"/>
<accession>A0A1N6EZG5</accession>
<dbReference type="Pfam" id="PF12969">
    <property type="entry name" value="DUF3857"/>
    <property type="match status" value="1"/>
</dbReference>
<feature type="domain" description="DUF3857" evidence="2">
    <location>
        <begin position="71"/>
        <end position="222"/>
    </location>
</feature>
<dbReference type="RefSeq" id="WP_084185481.1">
    <property type="nucleotide sequence ID" value="NZ_FSRA01000001.1"/>
</dbReference>
<protein>
    <submittedName>
        <fullName evidence="3">Transglutaminase-like superfamily protein</fullName>
    </submittedName>
</protein>
<dbReference type="Gene3D" id="2.60.120.1130">
    <property type="match status" value="1"/>
</dbReference>
<organism evidence="3 4">
    <name type="scientific">Chitinophaga niabensis</name>
    <dbReference type="NCBI Taxonomy" id="536979"/>
    <lineage>
        <taxon>Bacteria</taxon>
        <taxon>Pseudomonadati</taxon>
        <taxon>Bacteroidota</taxon>
        <taxon>Chitinophagia</taxon>
        <taxon>Chitinophagales</taxon>
        <taxon>Chitinophagaceae</taxon>
        <taxon>Chitinophaga</taxon>
    </lineage>
</organism>
<dbReference type="EMBL" id="FSRA01000001">
    <property type="protein sequence ID" value="SIN88420.1"/>
    <property type="molecule type" value="Genomic_DNA"/>
</dbReference>
<evidence type="ECO:0000259" key="2">
    <source>
        <dbReference type="Pfam" id="PF12969"/>
    </source>
</evidence>
<dbReference type="InterPro" id="IPR038765">
    <property type="entry name" value="Papain-like_cys_pep_sf"/>
</dbReference>
<gene>
    <name evidence="3" type="ORF">SAMN04488055_1923</name>
</gene>